<proteinExistence type="predicted"/>
<reference evidence="2 3" key="1">
    <citation type="journal article" date="2018" name="PLoS Genet.">
        <title>Population sequencing reveals clonal diversity and ancestral inbreeding in the grapevine cultivar Chardonnay.</title>
        <authorList>
            <person name="Roach M.J."/>
            <person name="Johnson D.L."/>
            <person name="Bohlmann J."/>
            <person name="van Vuuren H.J."/>
            <person name="Jones S.J."/>
            <person name="Pretorius I.S."/>
            <person name="Schmidt S.A."/>
            <person name="Borneman A.R."/>
        </authorList>
    </citation>
    <scope>NUCLEOTIDE SEQUENCE [LARGE SCALE GENOMIC DNA]</scope>
    <source>
        <strain evidence="3">cv. Chardonnay</strain>
        <tissue evidence="2">Leaf</tissue>
    </source>
</reference>
<comment type="caution">
    <text evidence="2">The sequence shown here is derived from an EMBL/GenBank/DDBJ whole genome shotgun (WGS) entry which is preliminary data.</text>
</comment>
<evidence type="ECO:0000313" key="3">
    <source>
        <dbReference type="Proteomes" id="UP000288805"/>
    </source>
</evidence>
<gene>
    <name evidence="2" type="primary">POLX_3762</name>
    <name evidence="2" type="ORF">CK203_026813</name>
</gene>
<dbReference type="AlphaFoldDB" id="A0A438IP11"/>
<dbReference type="InterPro" id="IPR012337">
    <property type="entry name" value="RNaseH-like_sf"/>
</dbReference>
<dbReference type="PANTHER" id="PTHR42648">
    <property type="entry name" value="TRANSPOSASE, PUTATIVE-RELATED"/>
    <property type="match status" value="1"/>
</dbReference>
<dbReference type="Proteomes" id="UP000288805">
    <property type="component" value="Unassembled WGS sequence"/>
</dbReference>
<dbReference type="GO" id="GO:0003676">
    <property type="term" value="F:nucleic acid binding"/>
    <property type="evidence" value="ECO:0007669"/>
    <property type="project" value="InterPro"/>
</dbReference>
<dbReference type="InterPro" id="IPR039537">
    <property type="entry name" value="Retrotran_Ty1/copia-like"/>
</dbReference>
<dbReference type="InterPro" id="IPR025724">
    <property type="entry name" value="GAG-pre-integrase_dom"/>
</dbReference>
<dbReference type="GO" id="GO:0015074">
    <property type="term" value="P:DNA integration"/>
    <property type="evidence" value="ECO:0007669"/>
    <property type="project" value="InterPro"/>
</dbReference>
<evidence type="ECO:0000313" key="2">
    <source>
        <dbReference type="EMBL" id="RVW98452.1"/>
    </source>
</evidence>
<dbReference type="PANTHER" id="PTHR42648:SF28">
    <property type="entry name" value="TRANSPOSON-ENCODED PROTEIN WITH RIBONUCLEASE H-LIKE AND RETROVIRUS ZINC FINGER-LIKE DOMAINS"/>
    <property type="match status" value="1"/>
</dbReference>
<dbReference type="InterPro" id="IPR001584">
    <property type="entry name" value="Integrase_cat-core"/>
</dbReference>
<evidence type="ECO:0000259" key="1">
    <source>
        <dbReference type="PROSITE" id="PS50994"/>
    </source>
</evidence>
<dbReference type="SUPFAM" id="SSF53098">
    <property type="entry name" value="Ribonuclease H-like"/>
    <property type="match status" value="1"/>
</dbReference>
<organism evidence="2 3">
    <name type="scientific">Vitis vinifera</name>
    <name type="common">Grape</name>
    <dbReference type="NCBI Taxonomy" id="29760"/>
    <lineage>
        <taxon>Eukaryota</taxon>
        <taxon>Viridiplantae</taxon>
        <taxon>Streptophyta</taxon>
        <taxon>Embryophyta</taxon>
        <taxon>Tracheophyta</taxon>
        <taxon>Spermatophyta</taxon>
        <taxon>Magnoliopsida</taxon>
        <taxon>eudicotyledons</taxon>
        <taxon>Gunneridae</taxon>
        <taxon>Pentapetalae</taxon>
        <taxon>rosids</taxon>
        <taxon>Vitales</taxon>
        <taxon>Vitaceae</taxon>
        <taxon>Viteae</taxon>
        <taxon>Vitis</taxon>
    </lineage>
</organism>
<dbReference type="InterPro" id="IPR036397">
    <property type="entry name" value="RNaseH_sf"/>
</dbReference>
<dbReference type="Gene3D" id="3.30.420.10">
    <property type="entry name" value="Ribonuclease H-like superfamily/Ribonuclease H"/>
    <property type="match status" value="1"/>
</dbReference>
<protein>
    <submittedName>
        <fullName evidence="2">Retrovirus-related Pol polyprotein from transposon TNT 1-94</fullName>
    </submittedName>
</protein>
<accession>A0A438IP11</accession>
<dbReference type="PROSITE" id="PS50994">
    <property type="entry name" value="INTEGRASE"/>
    <property type="match status" value="1"/>
</dbReference>
<sequence>MTNTILSLSNVRNYDGNLKINTADGSSLPISAVGDLSSSLTDDQVSGKMIAKGPKVGRLFPLHVSSSTIVPSFPLLSFACNVVGSQHKMWHRRLGHPNSDVLRTLFNVGLLGNKACSSLDLSFDFFKRFLALIETPFSASIKVLRSDSGGEYMSNEFQDFLQSKGIISQHSCPLTPQQNDVAERINRHLLDVVRTLLLYSSVPPRFWCEALTTAVHLINCLPSPIATFGSREFSGFWVLFLTIWNSNLLRVWSGLRHRRPREERILVSGAWECLRPPFLHRFDVPTFPISRSDFSTCSINCRGIAKIHRRLWNRCRLLLRSRHPLTPSLRPVLRQRGLHLGRTLSPPPKTQHDAFPHRQHRVCAQIHARNQTVGVV</sequence>
<dbReference type="Pfam" id="PF13976">
    <property type="entry name" value="gag_pre-integrs"/>
    <property type="match status" value="1"/>
</dbReference>
<name>A0A438IP11_VITVI</name>
<dbReference type="EMBL" id="QGNW01000093">
    <property type="protein sequence ID" value="RVW98452.1"/>
    <property type="molecule type" value="Genomic_DNA"/>
</dbReference>
<feature type="domain" description="Integrase catalytic" evidence="1">
    <location>
        <begin position="70"/>
        <end position="240"/>
    </location>
</feature>